<evidence type="ECO:0000256" key="2">
    <source>
        <dbReference type="ARBA" id="ARBA00004370"/>
    </source>
</evidence>
<dbReference type="InterPro" id="IPR003660">
    <property type="entry name" value="HAMP_dom"/>
</dbReference>
<dbReference type="PANTHER" id="PTHR45436:SF5">
    <property type="entry name" value="SENSOR HISTIDINE KINASE TRCS"/>
    <property type="match status" value="1"/>
</dbReference>
<dbReference type="SUPFAM" id="SSF47384">
    <property type="entry name" value="Homodimeric domain of signal transducing histidine kinase"/>
    <property type="match status" value="1"/>
</dbReference>
<evidence type="ECO:0000256" key="3">
    <source>
        <dbReference type="ARBA" id="ARBA00012438"/>
    </source>
</evidence>
<evidence type="ECO:0000313" key="14">
    <source>
        <dbReference type="EMBL" id="GGY19412.1"/>
    </source>
</evidence>
<keyword evidence="7 14" id="KW-0418">Kinase</keyword>
<dbReference type="EC" id="2.7.13.3" evidence="3"/>
<dbReference type="SMART" id="SM00387">
    <property type="entry name" value="HATPase_c"/>
    <property type="match status" value="1"/>
</dbReference>
<evidence type="ECO:0000259" key="12">
    <source>
        <dbReference type="PROSITE" id="PS50109"/>
    </source>
</evidence>
<evidence type="ECO:0000256" key="5">
    <source>
        <dbReference type="ARBA" id="ARBA00022679"/>
    </source>
</evidence>
<evidence type="ECO:0000256" key="10">
    <source>
        <dbReference type="ARBA" id="ARBA00023136"/>
    </source>
</evidence>
<name>A0A918UB07_9NEIS</name>
<dbReference type="AlphaFoldDB" id="A0A918UB07"/>
<keyword evidence="8 11" id="KW-1133">Transmembrane helix</keyword>
<dbReference type="Proteomes" id="UP000645257">
    <property type="component" value="Unassembled WGS sequence"/>
</dbReference>
<accession>A0A918UB07</accession>
<evidence type="ECO:0000256" key="4">
    <source>
        <dbReference type="ARBA" id="ARBA00022553"/>
    </source>
</evidence>
<evidence type="ECO:0000256" key="7">
    <source>
        <dbReference type="ARBA" id="ARBA00022777"/>
    </source>
</evidence>
<keyword evidence="10 11" id="KW-0472">Membrane</keyword>
<dbReference type="EMBL" id="BMYX01000013">
    <property type="protein sequence ID" value="GGY19412.1"/>
    <property type="molecule type" value="Genomic_DNA"/>
</dbReference>
<dbReference type="PROSITE" id="PS50885">
    <property type="entry name" value="HAMP"/>
    <property type="match status" value="1"/>
</dbReference>
<feature type="domain" description="HAMP" evidence="13">
    <location>
        <begin position="194"/>
        <end position="245"/>
    </location>
</feature>
<evidence type="ECO:0000256" key="8">
    <source>
        <dbReference type="ARBA" id="ARBA00022989"/>
    </source>
</evidence>
<feature type="transmembrane region" description="Helical" evidence="11">
    <location>
        <begin position="173"/>
        <end position="198"/>
    </location>
</feature>
<dbReference type="Gene3D" id="3.30.565.10">
    <property type="entry name" value="Histidine kinase-like ATPase, C-terminal domain"/>
    <property type="match status" value="1"/>
</dbReference>
<dbReference type="SUPFAM" id="SSF55874">
    <property type="entry name" value="ATPase domain of HSP90 chaperone/DNA topoisomerase II/histidine kinase"/>
    <property type="match status" value="1"/>
</dbReference>
<keyword evidence="6 11" id="KW-0812">Transmembrane</keyword>
<keyword evidence="5" id="KW-0808">Transferase</keyword>
<dbReference type="InterPro" id="IPR003594">
    <property type="entry name" value="HATPase_dom"/>
</dbReference>
<evidence type="ECO:0000256" key="1">
    <source>
        <dbReference type="ARBA" id="ARBA00000085"/>
    </source>
</evidence>
<evidence type="ECO:0000313" key="15">
    <source>
        <dbReference type="Proteomes" id="UP000645257"/>
    </source>
</evidence>
<dbReference type="InterPro" id="IPR050428">
    <property type="entry name" value="TCS_sensor_his_kinase"/>
</dbReference>
<comment type="caution">
    <text evidence="14">The sequence shown here is derived from an EMBL/GenBank/DDBJ whole genome shotgun (WGS) entry which is preliminary data.</text>
</comment>
<evidence type="ECO:0000256" key="6">
    <source>
        <dbReference type="ARBA" id="ARBA00022692"/>
    </source>
</evidence>
<gene>
    <name evidence="14" type="ORF">GCM10011289_23710</name>
</gene>
<comment type="catalytic activity">
    <reaction evidence="1">
        <text>ATP + protein L-histidine = ADP + protein N-phospho-L-histidine.</text>
        <dbReference type="EC" id="2.7.13.3"/>
    </reaction>
</comment>
<dbReference type="PRINTS" id="PR00344">
    <property type="entry name" value="BCTRLSENSOR"/>
</dbReference>
<keyword evidence="4" id="KW-0597">Phosphoprotein</keyword>
<dbReference type="GO" id="GO:0000155">
    <property type="term" value="F:phosphorelay sensor kinase activity"/>
    <property type="evidence" value="ECO:0007669"/>
    <property type="project" value="InterPro"/>
</dbReference>
<proteinExistence type="predicted"/>
<dbReference type="InterPro" id="IPR005467">
    <property type="entry name" value="His_kinase_dom"/>
</dbReference>
<keyword evidence="9" id="KW-0902">Two-component regulatory system</keyword>
<evidence type="ECO:0000256" key="9">
    <source>
        <dbReference type="ARBA" id="ARBA00023012"/>
    </source>
</evidence>
<dbReference type="PROSITE" id="PS50109">
    <property type="entry name" value="HIS_KIN"/>
    <property type="match status" value="1"/>
</dbReference>
<evidence type="ECO:0000259" key="13">
    <source>
        <dbReference type="PROSITE" id="PS50885"/>
    </source>
</evidence>
<reference evidence="14" key="2">
    <citation type="submission" date="2020-09" db="EMBL/GenBank/DDBJ databases">
        <authorList>
            <person name="Sun Q."/>
            <person name="Kim S."/>
        </authorList>
    </citation>
    <scope>NUCLEOTIDE SEQUENCE</scope>
    <source>
        <strain evidence="14">KCTC 32182</strain>
    </source>
</reference>
<dbReference type="InterPro" id="IPR036890">
    <property type="entry name" value="HATPase_C_sf"/>
</dbReference>
<keyword evidence="15" id="KW-1185">Reference proteome</keyword>
<dbReference type="GO" id="GO:0005886">
    <property type="term" value="C:plasma membrane"/>
    <property type="evidence" value="ECO:0007669"/>
    <property type="project" value="TreeGrafter"/>
</dbReference>
<dbReference type="InterPro" id="IPR004358">
    <property type="entry name" value="Sig_transdc_His_kin-like_C"/>
</dbReference>
<evidence type="ECO:0000256" key="11">
    <source>
        <dbReference type="SAM" id="Phobius"/>
    </source>
</evidence>
<feature type="domain" description="Histidine kinase" evidence="12">
    <location>
        <begin position="253"/>
        <end position="460"/>
    </location>
</feature>
<organism evidence="14 15">
    <name type="scientific">Paludibacterium paludis</name>
    <dbReference type="NCBI Taxonomy" id="1225769"/>
    <lineage>
        <taxon>Bacteria</taxon>
        <taxon>Pseudomonadati</taxon>
        <taxon>Pseudomonadota</taxon>
        <taxon>Betaproteobacteria</taxon>
        <taxon>Neisseriales</taxon>
        <taxon>Chromobacteriaceae</taxon>
        <taxon>Paludibacterium</taxon>
    </lineage>
</organism>
<protein>
    <recommendedName>
        <fullName evidence="3">histidine kinase</fullName>
        <ecNumber evidence="3">2.7.13.3</ecNumber>
    </recommendedName>
</protein>
<dbReference type="PANTHER" id="PTHR45436">
    <property type="entry name" value="SENSOR HISTIDINE KINASE YKOH"/>
    <property type="match status" value="1"/>
</dbReference>
<dbReference type="Pfam" id="PF02518">
    <property type="entry name" value="HATPase_c"/>
    <property type="match status" value="1"/>
</dbReference>
<dbReference type="RefSeq" id="WP_215796528.1">
    <property type="nucleotide sequence ID" value="NZ_BMYX01000013.1"/>
</dbReference>
<dbReference type="InterPro" id="IPR036097">
    <property type="entry name" value="HisK_dim/P_sf"/>
</dbReference>
<comment type="subcellular location">
    <subcellularLocation>
        <location evidence="2">Membrane</location>
    </subcellularLocation>
</comment>
<sequence>MRDSLRWRLLIATAVTVCLALTLTGWSLHRLFHDHVTRQFAQTLEAQLDQLTARLDFDERGMPIISAGQLSDPRWVRPFSGLYWQVDRVPANRPAHPGELRSRSLWDLTLTLPDDALADGQIHRHEIPGPAGQRLMALERTVHGEDTTQEGWRLTVAGDMGPTEAAIADFSGLLALSLGILFVLLMAAAMVQVHVGLAPMRDLRRALRRIEQGKARRLEGRFALEVRPLAEDFNHVLARNADLVERARTQAGNLAHAIKTPLAILRQAAEVPGESSDGTRPLADLVKEQVDLAGRQVNWHLARARAAAAAAVPGHATDTGKVIASLVHAMRLVHAEHRLTIRCDMPPDAALFAGEEQDLQEMLGNLLDNACKWARTCVTVGAMARDNTLAIVIEDDGPGIPPEAVDTAMRRGMRLDESVPGSGLGLSIAAELAELYHGGLTLDASEMGGVRATLRLPAIPPARD</sequence>
<reference evidence="14" key="1">
    <citation type="journal article" date="2014" name="Int. J. Syst. Evol. Microbiol.">
        <title>Complete genome sequence of Corynebacterium casei LMG S-19264T (=DSM 44701T), isolated from a smear-ripened cheese.</title>
        <authorList>
            <consortium name="US DOE Joint Genome Institute (JGI-PGF)"/>
            <person name="Walter F."/>
            <person name="Albersmeier A."/>
            <person name="Kalinowski J."/>
            <person name="Ruckert C."/>
        </authorList>
    </citation>
    <scope>NUCLEOTIDE SEQUENCE</scope>
    <source>
        <strain evidence="14">KCTC 32182</strain>
    </source>
</reference>
<dbReference type="Gene3D" id="1.10.287.130">
    <property type="match status" value="1"/>
</dbReference>